<feature type="binding site" evidence="8">
    <location>
        <position position="147"/>
    </location>
    <ligand>
        <name>UDP-alpha-D-glucose</name>
        <dbReference type="ChEBI" id="CHEBI:58885"/>
    </ligand>
</feature>
<dbReference type="KEGG" id="bdi:100836600"/>
<protein>
    <submittedName>
        <fullName evidence="12 13">Uncharacterized protein</fullName>
    </submittedName>
</protein>
<feature type="transmembrane region" description="Helical" evidence="11">
    <location>
        <begin position="665"/>
        <end position="686"/>
    </location>
</feature>
<evidence type="ECO:0000256" key="3">
    <source>
        <dbReference type="ARBA" id="ARBA00022679"/>
    </source>
</evidence>
<name>A0A0Q3JJJ5_BRADI</name>
<reference evidence="13" key="3">
    <citation type="submission" date="2018-08" db="UniProtKB">
        <authorList>
            <consortium name="EnsemblPlants"/>
        </authorList>
    </citation>
    <scope>IDENTIFICATION</scope>
    <source>
        <strain evidence="13">cv. Bd21</strain>
    </source>
</reference>
<dbReference type="GO" id="GO:0016760">
    <property type="term" value="F:cellulose synthase (UDP-forming) activity"/>
    <property type="evidence" value="ECO:0007669"/>
    <property type="project" value="InterPro"/>
</dbReference>
<keyword evidence="6 11" id="KW-0472">Membrane</keyword>
<keyword evidence="7" id="KW-0961">Cell wall biogenesis/degradation</keyword>
<feature type="transmembrane region" description="Helical" evidence="11">
    <location>
        <begin position="706"/>
        <end position="732"/>
    </location>
</feature>
<evidence type="ECO:0000256" key="7">
    <source>
        <dbReference type="ARBA" id="ARBA00023316"/>
    </source>
</evidence>
<evidence type="ECO:0000256" key="8">
    <source>
        <dbReference type="PIRSR" id="PIRSR605150-2"/>
    </source>
</evidence>
<comment type="subcellular location">
    <subcellularLocation>
        <location evidence="1">Endomembrane system</location>
        <topology evidence="1">Multi-pass membrane protein</topology>
    </subcellularLocation>
</comment>
<dbReference type="RefSeq" id="XP_024313482.1">
    <property type="nucleotide sequence ID" value="XM_024457714.1"/>
</dbReference>
<feature type="binding site" evidence="9">
    <location>
        <position position="319"/>
    </location>
    <ligand>
        <name>Mn(2+)</name>
        <dbReference type="ChEBI" id="CHEBI:29035"/>
    </ligand>
</feature>
<feature type="binding site" evidence="9">
    <location>
        <position position="343"/>
    </location>
    <ligand>
        <name>Mn(2+)</name>
        <dbReference type="ChEBI" id="CHEBI:29035"/>
    </ligand>
</feature>
<dbReference type="GO" id="GO:0030244">
    <property type="term" value="P:cellulose biosynthetic process"/>
    <property type="evidence" value="ECO:0000318"/>
    <property type="project" value="GO_Central"/>
</dbReference>
<proteinExistence type="predicted"/>
<dbReference type="GO" id="GO:0009833">
    <property type="term" value="P:plant-type primary cell wall biogenesis"/>
    <property type="evidence" value="ECO:0000318"/>
    <property type="project" value="GO_Central"/>
</dbReference>
<dbReference type="InterPro" id="IPR029044">
    <property type="entry name" value="Nucleotide-diphossugar_trans"/>
</dbReference>
<dbReference type="Gene3D" id="3.90.550.10">
    <property type="entry name" value="Spore Coat Polysaccharide Biosynthesis Protein SpsA, Chain A"/>
    <property type="match status" value="1"/>
</dbReference>
<dbReference type="GO" id="GO:0016759">
    <property type="term" value="F:cellulose synthase activity"/>
    <property type="evidence" value="ECO:0000318"/>
    <property type="project" value="GO_Central"/>
</dbReference>
<feature type="binding site" evidence="8">
    <location>
        <position position="318"/>
    </location>
    <ligand>
        <name>UDP-alpha-D-glucose</name>
        <dbReference type="ChEBI" id="CHEBI:58885"/>
    </ligand>
</feature>
<evidence type="ECO:0000256" key="6">
    <source>
        <dbReference type="ARBA" id="ARBA00023136"/>
    </source>
</evidence>
<feature type="binding site" evidence="8">
    <location>
        <position position="177"/>
    </location>
    <ligand>
        <name>UDP-alpha-D-glucose</name>
        <dbReference type="ChEBI" id="CHEBI:58885"/>
    </ligand>
</feature>
<evidence type="ECO:0000256" key="1">
    <source>
        <dbReference type="ARBA" id="ARBA00004127"/>
    </source>
</evidence>
<accession>A0A0Q3JJJ5</accession>
<sequence>MDDRSRQIAPPNTPEPELPAPSESGHGRPAEEQEEEEKEPLCSKVPVRPAELNAYRGAVALRALFLALFLRYRVTHPVPHDAYGLWLTAVACESWLALSWLAAQLPKLFPTNRATRPDKLPKPDSAEIMPMTASVDVFVSAADAGREPPLATANTVLSVLAADYPAPGRLACYVSDDGADMLLLEALSETARLARSWVPFCRRHGVEPRAPEPYFARSVDYLRDKVAPSFVKERRAMKREYEEFKVRMNYLAAKARKVPEDGWVMSDGTPWPGNNPRDHPAMIQVLLGHSDDPDAEGDELPRLFYVSREKRPGFQHQKKAGALNALLRVSAVLTNGAYVLNLDYDHYVNNSRALREAMCFLMDPVAGNRTCFVQFPLRRAVADADDADRFVSRDSVFFDIDMKCLDGIQGPVYAGSGCCFNRKALYGFQPAVPNDDDLEEEHSTSRWKWCCFGGRQRRKLRRTMSVVPLLESEEDEEGIAEGGRRRRLRSYSAALERHFGQSPLFIASAFGPRPAAMAATLILKEAIHVVSCAYEERTRWGKEVGWIYGGGGGLMTGFRMHARGWESAYCVPARPAFMSYARCISPSEMLAGASRRAVAAMGILLSQRHCPIWAGGGRRMRPLQRLAYANGVAYPLTSLPLTVYCALPAVCLLTGKSMFPEDDDVGRYAGALLVLLLTSVVASVALELKWSGVSLRSWWREEKLWVLTATSAGLAAVFQGVLSACTGVDVGFSADETLSEEEGTQSVRWSHLLVPPISVVLGNLAGVVVAVSYGVDHGYESWGPLAWKLALAAWVVAHLQGFLRGLLARRGRAPTIAVLWSVLFVSILSLLWVNVQTYYAPSPTPQPIF</sequence>
<evidence type="ECO:0000313" key="13">
    <source>
        <dbReference type="EnsemblPlants" id="KQK17779"/>
    </source>
</evidence>
<dbReference type="OrthoDB" id="72851at2759"/>
<evidence type="ECO:0000256" key="11">
    <source>
        <dbReference type="SAM" id="Phobius"/>
    </source>
</evidence>
<evidence type="ECO:0000256" key="4">
    <source>
        <dbReference type="ARBA" id="ARBA00022692"/>
    </source>
</evidence>
<evidence type="ECO:0000256" key="10">
    <source>
        <dbReference type="SAM" id="MobiDB-lite"/>
    </source>
</evidence>
<reference evidence="12" key="2">
    <citation type="submission" date="2017-06" db="EMBL/GenBank/DDBJ databases">
        <title>WGS assembly of Brachypodium distachyon.</title>
        <authorList>
            <consortium name="The International Brachypodium Initiative"/>
            <person name="Lucas S."/>
            <person name="Harmon-Smith M."/>
            <person name="Lail K."/>
            <person name="Tice H."/>
            <person name="Grimwood J."/>
            <person name="Bruce D."/>
            <person name="Barry K."/>
            <person name="Shu S."/>
            <person name="Lindquist E."/>
            <person name="Wang M."/>
            <person name="Pitluck S."/>
            <person name="Vogel J.P."/>
            <person name="Garvin D.F."/>
            <person name="Mockler T.C."/>
            <person name="Schmutz J."/>
            <person name="Rokhsar D."/>
            <person name="Bevan M.W."/>
        </authorList>
    </citation>
    <scope>NUCLEOTIDE SEQUENCE</scope>
    <source>
        <strain evidence="12">Bd21</strain>
    </source>
</reference>
<evidence type="ECO:0000313" key="12">
    <source>
        <dbReference type="EMBL" id="KQK17779.1"/>
    </source>
</evidence>
<feature type="transmembrane region" description="Helical" evidence="11">
    <location>
        <begin position="752"/>
        <end position="773"/>
    </location>
</feature>
<keyword evidence="14" id="KW-1185">Reference proteome</keyword>
<evidence type="ECO:0000256" key="9">
    <source>
        <dbReference type="PIRSR" id="PIRSR605150-3"/>
    </source>
</evidence>
<feature type="transmembrane region" description="Helical" evidence="11">
    <location>
        <begin position="815"/>
        <end position="835"/>
    </location>
</feature>
<feature type="transmembrane region" description="Helical" evidence="11">
    <location>
        <begin position="785"/>
        <end position="803"/>
    </location>
</feature>
<dbReference type="AlphaFoldDB" id="A0A0Q3JJJ5"/>
<dbReference type="FunCoup" id="A0A0Q3JJJ5">
    <property type="interactions" value="6"/>
</dbReference>
<dbReference type="Proteomes" id="UP000008810">
    <property type="component" value="Chromosome 1"/>
</dbReference>
<evidence type="ECO:0000313" key="14">
    <source>
        <dbReference type="Proteomes" id="UP000008810"/>
    </source>
</evidence>
<dbReference type="GO" id="GO:0005886">
    <property type="term" value="C:plasma membrane"/>
    <property type="evidence" value="ECO:0000318"/>
    <property type="project" value="GO_Central"/>
</dbReference>
<keyword evidence="3" id="KW-0808">Transferase</keyword>
<dbReference type="EnsemblPlants" id="KQK17779">
    <property type="protein sequence ID" value="KQK17779"/>
    <property type="gene ID" value="BRADI_1g36740v3"/>
</dbReference>
<keyword evidence="5 11" id="KW-1133">Transmembrane helix</keyword>
<organism evidence="12">
    <name type="scientific">Brachypodium distachyon</name>
    <name type="common">Purple false brome</name>
    <name type="synonym">Trachynia distachya</name>
    <dbReference type="NCBI Taxonomy" id="15368"/>
    <lineage>
        <taxon>Eukaryota</taxon>
        <taxon>Viridiplantae</taxon>
        <taxon>Streptophyta</taxon>
        <taxon>Embryophyta</taxon>
        <taxon>Tracheophyta</taxon>
        <taxon>Spermatophyta</taxon>
        <taxon>Magnoliopsida</taxon>
        <taxon>Liliopsida</taxon>
        <taxon>Poales</taxon>
        <taxon>Poaceae</taxon>
        <taxon>BOP clade</taxon>
        <taxon>Pooideae</taxon>
        <taxon>Stipodae</taxon>
        <taxon>Brachypodieae</taxon>
        <taxon>Brachypodium</taxon>
    </lineage>
</organism>
<gene>
    <name evidence="13" type="primary">LOC100836600</name>
    <name evidence="12" type="ORF">BRADI_1g36740v3</name>
</gene>
<dbReference type="Pfam" id="PF03552">
    <property type="entry name" value="Cellulose_synt"/>
    <property type="match status" value="1"/>
</dbReference>
<dbReference type="GeneID" id="100836600"/>
<dbReference type="EMBL" id="CM000880">
    <property type="protein sequence ID" value="KQK17779.1"/>
    <property type="molecule type" value="Genomic_DNA"/>
</dbReference>
<feature type="region of interest" description="Disordered" evidence="10">
    <location>
        <begin position="1"/>
        <end position="43"/>
    </location>
</feature>
<keyword evidence="4 11" id="KW-0812">Transmembrane</keyword>
<dbReference type="STRING" id="15368.A0A0Q3JJJ5"/>
<dbReference type="GO" id="GO:0012505">
    <property type="term" value="C:endomembrane system"/>
    <property type="evidence" value="ECO:0007669"/>
    <property type="project" value="UniProtKB-SubCell"/>
</dbReference>
<feature type="binding site" evidence="8">
    <location>
        <position position="140"/>
    </location>
    <ligand>
        <name>UDP-alpha-D-glucose</name>
        <dbReference type="ChEBI" id="CHEBI:58885"/>
    </ligand>
</feature>
<dbReference type="PANTHER" id="PTHR13301">
    <property type="entry name" value="X-BOX TRANSCRIPTION FACTOR-RELATED"/>
    <property type="match status" value="1"/>
</dbReference>
<evidence type="ECO:0000256" key="2">
    <source>
        <dbReference type="ARBA" id="ARBA00022676"/>
    </source>
</evidence>
<feature type="transmembrane region" description="Helical" evidence="11">
    <location>
        <begin position="632"/>
        <end position="653"/>
    </location>
</feature>
<keyword evidence="2" id="KW-0328">Glycosyltransferase</keyword>
<dbReference type="GO" id="GO:0071555">
    <property type="term" value="P:cell wall organization"/>
    <property type="evidence" value="ECO:0007669"/>
    <property type="project" value="UniProtKB-KW"/>
</dbReference>
<dbReference type="Gramene" id="KQK17779">
    <property type="protein sequence ID" value="KQK17779"/>
    <property type="gene ID" value="BRADI_1g36740v3"/>
</dbReference>
<dbReference type="InterPro" id="IPR005150">
    <property type="entry name" value="Cellulose_synth"/>
</dbReference>
<evidence type="ECO:0000256" key="5">
    <source>
        <dbReference type="ARBA" id="ARBA00022989"/>
    </source>
</evidence>
<reference evidence="12 13" key="1">
    <citation type="journal article" date="2010" name="Nature">
        <title>Genome sequencing and analysis of the model grass Brachypodium distachyon.</title>
        <authorList>
            <consortium name="International Brachypodium Initiative"/>
        </authorList>
    </citation>
    <scope>NUCLEOTIDE SEQUENCE [LARGE SCALE GENOMIC DNA]</scope>
    <source>
        <strain evidence="12 13">Bd21</strain>
    </source>
</reference>